<dbReference type="EMBL" id="BMAU01021257">
    <property type="protein sequence ID" value="GFY06097.1"/>
    <property type="molecule type" value="Genomic_DNA"/>
</dbReference>
<evidence type="ECO:0000313" key="3">
    <source>
        <dbReference type="Proteomes" id="UP000887159"/>
    </source>
</evidence>
<sequence length="67" mass="7231">MKSSKKNISLAFQGVLPCTTFQSISGVAAKDNVLERERVGGHAPGAQEDGWGMPRSLMNCDNEIRPV</sequence>
<evidence type="ECO:0000256" key="1">
    <source>
        <dbReference type="SAM" id="MobiDB-lite"/>
    </source>
</evidence>
<evidence type="ECO:0000313" key="2">
    <source>
        <dbReference type="EMBL" id="GFY06097.1"/>
    </source>
</evidence>
<gene>
    <name evidence="2" type="ORF">TNCV_3107761</name>
</gene>
<proteinExistence type="predicted"/>
<organism evidence="2 3">
    <name type="scientific">Trichonephila clavipes</name>
    <name type="common">Golden silk orbweaver</name>
    <name type="synonym">Nephila clavipes</name>
    <dbReference type="NCBI Taxonomy" id="2585209"/>
    <lineage>
        <taxon>Eukaryota</taxon>
        <taxon>Metazoa</taxon>
        <taxon>Ecdysozoa</taxon>
        <taxon>Arthropoda</taxon>
        <taxon>Chelicerata</taxon>
        <taxon>Arachnida</taxon>
        <taxon>Araneae</taxon>
        <taxon>Araneomorphae</taxon>
        <taxon>Entelegynae</taxon>
        <taxon>Araneoidea</taxon>
        <taxon>Nephilidae</taxon>
        <taxon>Trichonephila</taxon>
    </lineage>
</organism>
<dbReference type="AlphaFoldDB" id="A0A8X6V5Z5"/>
<name>A0A8X6V5Z5_TRICX</name>
<dbReference type="Proteomes" id="UP000887159">
    <property type="component" value="Unassembled WGS sequence"/>
</dbReference>
<keyword evidence="3" id="KW-1185">Reference proteome</keyword>
<reference evidence="2" key="1">
    <citation type="submission" date="2020-08" db="EMBL/GenBank/DDBJ databases">
        <title>Multicomponent nature underlies the extraordinary mechanical properties of spider dragline silk.</title>
        <authorList>
            <person name="Kono N."/>
            <person name="Nakamura H."/>
            <person name="Mori M."/>
            <person name="Yoshida Y."/>
            <person name="Ohtoshi R."/>
            <person name="Malay A.D."/>
            <person name="Moran D.A.P."/>
            <person name="Tomita M."/>
            <person name="Numata K."/>
            <person name="Arakawa K."/>
        </authorList>
    </citation>
    <scope>NUCLEOTIDE SEQUENCE</scope>
</reference>
<accession>A0A8X6V5Z5</accession>
<protein>
    <submittedName>
        <fullName evidence="2">Uncharacterized protein</fullName>
    </submittedName>
</protein>
<feature type="region of interest" description="Disordered" evidence="1">
    <location>
        <begin position="38"/>
        <end position="57"/>
    </location>
</feature>
<comment type="caution">
    <text evidence="2">The sequence shown here is derived from an EMBL/GenBank/DDBJ whole genome shotgun (WGS) entry which is preliminary data.</text>
</comment>